<gene>
    <name evidence="1" type="ORF">EJB05_30478</name>
</gene>
<comment type="caution">
    <text evidence="1">The sequence shown here is derived from an EMBL/GenBank/DDBJ whole genome shotgun (WGS) entry which is preliminary data.</text>
</comment>
<dbReference type="Gramene" id="TVU20877">
    <property type="protein sequence ID" value="TVU20877"/>
    <property type="gene ID" value="EJB05_30478"/>
</dbReference>
<name>A0A5J9UBZ9_9POAL</name>
<proteinExistence type="predicted"/>
<accession>A0A5J9UBZ9</accession>
<dbReference type="AlphaFoldDB" id="A0A5J9UBZ9"/>
<organism evidence="1 2">
    <name type="scientific">Eragrostis curvula</name>
    <name type="common">weeping love grass</name>
    <dbReference type="NCBI Taxonomy" id="38414"/>
    <lineage>
        <taxon>Eukaryota</taxon>
        <taxon>Viridiplantae</taxon>
        <taxon>Streptophyta</taxon>
        <taxon>Embryophyta</taxon>
        <taxon>Tracheophyta</taxon>
        <taxon>Spermatophyta</taxon>
        <taxon>Magnoliopsida</taxon>
        <taxon>Liliopsida</taxon>
        <taxon>Poales</taxon>
        <taxon>Poaceae</taxon>
        <taxon>PACMAD clade</taxon>
        <taxon>Chloridoideae</taxon>
        <taxon>Eragrostideae</taxon>
        <taxon>Eragrostidinae</taxon>
        <taxon>Eragrostis</taxon>
    </lineage>
</organism>
<evidence type="ECO:0000313" key="2">
    <source>
        <dbReference type="Proteomes" id="UP000324897"/>
    </source>
</evidence>
<reference evidence="1 2" key="1">
    <citation type="journal article" date="2019" name="Sci. Rep.">
        <title>A high-quality genome of Eragrostis curvula grass provides insights into Poaceae evolution and supports new strategies to enhance forage quality.</title>
        <authorList>
            <person name="Carballo J."/>
            <person name="Santos B.A.C.M."/>
            <person name="Zappacosta D."/>
            <person name="Garbus I."/>
            <person name="Selva J.P."/>
            <person name="Gallo C.A."/>
            <person name="Diaz A."/>
            <person name="Albertini E."/>
            <person name="Caccamo M."/>
            <person name="Echenique V."/>
        </authorList>
    </citation>
    <scope>NUCLEOTIDE SEQUENCE [LARGE SCALE GENOMIC DNA]</scope>
    <source>
        <strain evidence="2">cv. Victoria</strain>
        <tissue evidence="1">Leaf</tissue>
    </source>
</reference>
<keyword evidence="2" id="KW-1185">Reference proteome</keyword>
<dbReference type="Proteomes" id="UP000324897">
    <property type="component" value="Unassembled WGS sequence"/>
</dbReference>
<protein>
    <submittedName>
        <fullName evidence="1">Uncharacterized protein</fullName>
    </submittedName>
</protein>
<sequence>MPGVTLPLSPSPIRLIFWKCCITVTLKIMFFLTTAKTYPAADPTRVIIGVEIGFVLATRVVIPNKPDCLPNKPRLRPGHGEPYPPPPAMRFYRYEKEGVGLEVVIERRSLPPPKPKIPAPGVSPGSSTSGMTTARRRCISRQGRAGLVACRVKLVLTEQSITMVCLSTAAAVGGLVVLQDTPIQRASYLANSNLQVHPEDGESVRLGGWDYTGTLPNS</sequence>
<evidence type="ECO:0000313" key="1">
    <source>
        <dbReference type="EMBL" id="TVU20877.1"/>
    </source>
</evidence>
<dbReference type="EMBL" id="RWGY01000026">
    <property type="protein sequence ID" value="TVU20877.1"/>
    <property type="molecule type" value="Genomic_DNA"/>
</dbReference>